<comment type="caution">
    <text evidence="1">The sequence shown here is derived from an EMBL/GenBank/DDBJ whole genome shotgun (WGS) entry which is preliminary data.</text>
</comment>
<evidence type="ECO:0000313" key="2">
    <source>
        <dbReference type="Proteomes" id="UP000546252"/>
    </source>
</evidence>
<reference evidence="1 2" key="1">
    <citation type="submission" date="2020-08" db="EMBL/GenBank/DDBJ databases">
        <title>Sequencing the genomes of 1000 actinobacteria strains.</title>
        <authorList>
            <person name="Klenk H.-P."/>
        </authorList>
    </citation>
    <scope>NUCLEOTIDE SEQUENCE [LARGE SCALE GENOMIC DNA]</scope>
    <source>
        <strain evidence="1 2">DSM 19081</strain>
    </source>
</reference>
<accession>A0A839FUC7</accession>
<protein>
    <submittedName>
        <fullName evidence="1">Uncharacterized protein</fullName>
    </submittedName>
</protein>
<dbReference type="EMBL" id="JACJIH010000001">
    <property type="protein sequence ID" value="MBA8920387.1"/>
    <property type="molecule type" value="Genomic_DNA"/>
</dbReference>
<evidence type="ECO:0000313" key="1">
    <source>
        <dbReference type="EMBL" id="MBA8920387.1"/>
    </source>
</evidence>
<dbReference type="RefSeq" id="WP_182494806.1">
    <property type="nucleotide sequence ID" value="NZ_BAAAKT010000002.1"/>
</dbReference>
<dbReference type="Proteomes" id="UP000546252">
    <property type="component" value="Unassembled WGS sequence"/>
</dbReference>
<name>A0A839FUC7_9MICC</name>
<dbReference type="AlphaFoldDB" id="A0A839FUC7"/>
<proteinExistence type="predicted"/>
<organism evidence="1 2">
    <name type="scientific">Nesterenkonia jeotgali</name>
    <dbReference type="NCBI Taxonomy" id="317018"/>
    <lineage>
        <taxon>Bacteria</taxon>
        <taxon>Bacillati</taxon>
        <taxon>Actinomycetota</taxon>
        <taxon>Actinomycetes</taxon>
        <taxon>Micrococcales</taxon>
        <taxon>Micrococcaceae</taxon>
        <taxon>Nesterenkonia</taxon>
    </lineage>
</organism>
<sequence length="936" mass="103213">MQRLASLHDKLSVRFHLLYAHRKQLSSTPPVFALEHDFSAEELDDLRDAVRRGVGTGLRQGHRESWLPFIVYAAEIGYEYAGAEYWPSFQDVTPGWQSSDRQWLRDRFVHFRNTYGGAEPGGTFAEVFNIIAWPIAHSVLPTYLQRHLAQLLHDFRGSLKSDFLQAPEELGRLLARAASGYPERFRVFCENTSLVGHVAAALLTGENEESPYLSGATLERIVESLSQEQQAGSWLRSARQSATLVRGALPNENKGVTQARADSPSRRLSLEPKLFLRKRGRWEAVAELPNLSSLANDIADAHSQLRNSRGKANGGANPVPRSALLHSGQEILLSSWPQPDKPFLQLQRGTNELNNLLAESCRVTSGPWWIFRQQGLGLALEVKGKFVRPGHDYILVGTPDIEAPELACCTAVDLDVQSALAYRLSVPSELSEGEEASLKAAGIPVVSHVSIRPIGIVASNWDGEGAAEWLAGEPAIIAIRSDLCPSACRVTVGDTSYDMPWREAEAELLFVLERIEVGIHTAEITLLGDSGRELASGLLRITIRNPEVRSEEASMGEGIRLTAIPNRPSMTELWTEAASLFVDGPAKSRAQLKAALLTDTGEALWDILKSITLPFTERQWRDLAQSFRQDRKFLEAYEFAEASRISVERGGLGFAALTAERDFRPLQWRVQRSKSGEVRAALVDRTDGSATTLEFSPADAPLEVQSLDGANVVVPSRGGLAIAKTQHTTEAVILPPDPNATLGLGEVDVQLGLGERTVAETLRLAEGIRRWHLADTPVDLFAQYAHDRVLSKLDLELAGLIGGNRWGELERQVAVCDDPADYVDDLQKAVGHTHQHAVLAKTIAYNLYNWTSPGELVMGFHQTVTPHLQSLRDFPTASRFLLTLASKPEQVPDWSSPELEEMLGRVLQSRFLYRVARFAVLGTRIFADPEDVGGAI</sequence>
<gene>
    <name evidence="1" type="ORF">HNR24_000320</name>
</gene>